<feature type="chain" id="PRO_5007462188" evidence="4">
    <location>
        <begin position="21"/>
        <end position="181"/>
    </location>
</feature>
<name>A0A134B851_9PORP</name>
<dbReference type="STRING" id="322095.HMPREF3185_01148"/>
<comment type="caution">
    <text evidence="5">The sequence shown here is derived from an EMBL/GenBank/DDBJ whole genome shotgun (WGS) entry which is preliminary data.</text>
</comment>
<dbReference type="OrthoDB" id="1524711at2"/>
<keyword evidence="6" id="KW-1185">Reference proteome</keyword>
<dbReference type="GO" id="GO:0051082">
    <property type="term" value="F:unfolded protein binding"/>
    <property type="evidence" value="ECO:0007669"/>
    <property type="project" value="InterPro"/>
</dbReference>
<dbReference type="PATRIC" id="fig|322095.3.peg.1132"/>
<dbReference type="InterPro" id="IPR005632">
    <property type="entry name" value="Chaperone_Skp"/>
</dbReference>
<dbReference type="InterPro" id="IPR024930">
    <property type="entry name" value="Skp_dom_sf"/>
</dbReference>
<sequence>MKKFLISLLLMLPLVFSANAQQKIGVVNTSAIMEALPDVKAATTKIQDLAKQYDSEIKRMQDELKVKLEAYQKEEASMTDVIKKRRQQELQEMESRTQNSYQMMQEEIQKEQEKLMAPIRTKVTSAINKVCEANGCAYIFESGVLLAMGSSALDLTQAVKDALGIKATAAAAAAPKATGRK</sequence>
<gene>
    <name evidence="5" type="ORF">HMPREF3185_01148</name>
</gene>
<dbReference type="SUPFAM" id="SSF111384">
    <property type="entry name" value="OmpH-like"/>
    <property type="match status" value="1"/>
</dbReference>
<dbReference type="SMART" id="SM00935">
    <property type="entry name" value="OmpH"/>
    <property type="match status" value="1"/>
</dbReference>
<dbReference type="Proteomes" id="UP000070224">
    <property type="component" value="Unassembled WGS sequence"/>
</dbReference>
<evidence type="ECO:0000313" key="6">
    <source>
        <dbReference type="Proteomes" id="UP000070224"/>
    </source>
</evidence>
<dbReference type="GO" id="GO:0005829">
    <property type="term" value="C:cytosol"/>
    <property type="evidence" value="ECO:0007669"/>
    <property type="project" value="TreeGrafter"/>
</dbReference>
<dbReference type="EMBL" id="LSDK01000077">
    <property type="protein sequence ID" value="KXB76118.1"/>
    <property type="molecule type" value="Genomic_DNA"/>
</dbReference>
<accession>A0A134B851</accession>
<evidence type="ECO:0000256" key="3">
    <source>
        <dbReference type="SAM" id="Coils"/>
    </source>
</evidence>
<feature type="coiled-coil region" evidence="3">
    <location>
        <begin position="50"/>
        <end position="114"/>
    </location>
</feature>
<dbReference type="PANTHER" id="PTHR35089">
    <property type="entry name" value="CHAPERONE PROTEIN SKP"/>
    <property type="match status" value="1"/>
</dbReference>
<protein>
    <submittedName>
        <fullName evidence="5">Outer membrane protein</fullName>
    </submittedName>
</protein>
<comment type="similarity">
    <text evidence="1">Belongs to the Skp family.</text>
</comment>
<keyword evidence="3" id="KW-0175">Coiled coil</keyword>
<evidence type="ECO:0000256" key="4">
    <source>
        <dbReference type="SAM" id="SignalP"/>
    </source>
</evidence>
<evidence type="ECO:0000256" key="2">
    <source>
        <dbReference type="ARBA" id="ARBA00022729"/>
    </source>
</evidence>
<dbReference type="AlphaFoldDB" id="A0A134B851"/>
<organism evidence="5 6">
    <name type="scientific">Porphyromonas somerae</name>
    <dbReference type="NCBI Taxonomy" id="322095"/>
    <lineage>
        <taxon>Bacteria</taxon>
        <taxon>Pseudomonadati</taxon>
        <taxon>Bacteroidota</taxon>
        <taxon>Bacteroidia</taxon>
        <taxon>Bacteroidales</taxon>
        <taxon>Porphyromonadaceae</taxon>
        <taxon>Porphyromonas</taxon>
    </lineage>
</organism>
<evidence type="ECO:0000256" key="1">
    <source>
        <dbReference type="ARBA" id="ARBA00009091"/>
    </source>
</evidence>
<dbReference type="Gene3D" id="3.30.910.20">
    <property type="entry name" value="Skp domain"/>
    <property type="match status" value="1"/>
</dbReference>
<feature type="signal peptide" evidence="4">
    <location>
        <begin position="1"/>
        <end position="20"/>
    </location>
</feature>
<keyword evidence="2 4" id="KW-0732">Signal</keyword>
<reference evidence="6" key="1">
    <citation type="submission" date="2016-01" db="EMBL/GenBank/DDBJ databases">
        <authorList>
            <person name="Mitreva M."/>
            <person name="Pepin K.H."/>
            <person name="Mihindukulasuriya K.A."/>
            <person name="Fulton R."/>
            <person name="Fronick C."/>
            <person name="O'Laughlin M."/>
            <person name="Miner T."/>
            <person name="Herter B."/>
            <person name="Rosa B.A."/>
            <person name="Cordes M."/>
            <person name="Tomlinson C."/>
            <person name="Wollam A."/>
            <person name="Palsikar V.B."/>
            <person name="Mardis E.R."/>
            <person name="Wilson R.K."/>
        </authorList>
    </citation>
    <scope>NUCLEOTIDE SEQUENCE [LARGE SCALE GENOMIC DNA]</scope>
    <source>
        <strain evidence="6">KA00683</strain>
    </source>
</reference>
<dbReference type="PANTHER" id="PTHR35089:SF1">
    <property type="entry name" value="CHAPERONE PROTEIN SKP"/>
    <property type="match status" value="1"/>
</dbReference>
<proteinExistence type="inferred from homology"/>
<dbReference type="RefSeq" id="WP_060935451.1">
    <property type="nucleotide sequence ID" value="NZ_KQ960446.1"/>
</dbReference>
<evidence type="ECO:0000313" key="5">
    <source>
        <dbReference type="EMBL" id="KXB76118.1"/>
    </source>
</evidence>
<dbReference type="GO" id="GO:0050821">
    <property type="term" value="P:protein stabilization"/>
    <property type="evidence" value="ECO:0007669"/>
    <property type="project" value="TreeGrafter"/>
</dbReference>
<dbReference type="Pfam" id="PF03938">
    <property type="entry name" value="OmpH"/>
    <property type="match status" value="1"/>
</dbReference>